<dbReference type="EMBL" id="AAKN02048232">
    <property type="status" value="NOT_ANNOTATED_CDS"/>
    <property type="molecule type" value="Genomic_DNA"/>
</dbReference>
<keyword evidence="6" id="KW-0445">Lipid transport</keyword>
<dbReference type="AlphaFoldDB" id="H0WAV6"/>
<dbReference type="Bgee" id="ENSCPOG00000021989">
    <property type="expression patterns" value="Expressed in liver and 8 other cell types or tissues"/>
</dbReference>
<dbReference type="GO" id="GO:0048261">
    <property type="term" value="P:negative regulation of receptor-mediated endocytosis"/>
    <property type="evidence" value="ECO:0007669"/>
    <property type="project" value="Ensembl"/>
</dbReference>
<reference evidence="9" key="1">
    <citation type="journal article" date="2011" name="Nature">
        <title>A high-resolution map of human evolutionary constraint using 29 mammals.</title>
        <authorList>
            <person name="Lindblad-Toh K."/>
            <person name="Garber M."/>
            <person name="Zuk O."/>
            <person name="Lin M.F."/>
            <person name="Parker B.J."/>
            <person name="Washietl S."/>
            <person name="Kheradpour P."/>
            <person name="Ernst J."/>
            <person name="Jordan G."/>
            <person name="Mauceli E."/>
            <person name="Ward L.D."/>
            <person name="Lowe C.B."/>
            <person name="Holloway A.K."/>
            <person name="Clamp M."/>
            <person name="Gnerre S."/>
            <person name="Alfoldi J."/>
            <person name="Beal K."/>
            <person name="Chang J."/>
            <person name="Clawson H."/>
            <person name="Cuff J."/>
            <person name="Di Palma F."/>
            <person name="Fitzgerald S."/>
            <person name="Flicek P."/>
            <person name="Guttman M."/>
            <person name="Hubisz M.J."/>
            <person name="Jaffe D.B."/>
            <person name="Jungreis I."/>
            <person name="Kent W.J."/>
            <person name="Kostka D."/>
            <person name="Lara M."/>
            <person name="Martins A.L."/>
            <person name="Massingham T."/>
            <person name="Moltke I."/>
            <person name="Raney B.J."/>
            <person name="Rasmussen M.D."/>
            <person name="Robinson J."/>
            <person name="Stark A."/>
            <person name="Vilella A.J."/>
            <person name="Wen J."/>
            <person name="Xie X."/>
            <person name="Zody M.C."/>
            <person name="Baldwin J."/>
            <person name="Bloom T."/>
            <person name="Chin C.W."/>
            <person name="Heiman D."/>
            <person name="Nicol R."/>
            <person name="Nusbaum C."/>
            <person name="Young S."/>
            <person name="Wilkinson J."/>
            <person name="Worley K.C."/>
            <person name="Kovar C.L."/>
            <person name="Muzny D.M."/>
            <person name="Gibbs R.A."/>
            <person name="Cree A."/>
            <person name="Dihn H.H."/>
            <person name="Fowler G."/>
            <person name="Jhangiani S."/>
            <person name="Joshi V."/>
            <person name="Lee S."/>
            <person name="Lewis L.R."/>
            <person name="Nazareth L.V."/>
            <person name="Okwuonu G."/>
            <person name="Santibanez J."/>
            <person name="Warren W.C."/>
            <person name="Mardis E.R."/>
            <person name="Weinstock G.M."/>
            <person name="Wilson R.K."/>
            <person name="Delehaunty K."/>
            <person name="Dooling D."/>
            <person name="Fronik C."/>
            <person name="Fulton L."/>
            <person name="Fulton B."/>
            <person name="Graves T."/>
            <person name="Minx P."/>
            <person name="Sodergren E."/>
            <person name="Birney E."/>
            <person name="Margulies E.H."/>
            <person name="Herrero J."/>
            <person name="Green E.D."/>
            <person name="Haussler D."/>
            <person name="Siepel A."/>
            <person name="Goldman N."/>
            <person name="Pollard K.S."/>
            <person name="Pedersen J.S."/>
            <person name="Lander E.S."/>
            <person name="Kellis M."/>
        </authorList>
    </citation>
    <scope>NUCLEOTIDE SEQUENCE [LARGE SCALE GENOMIC DNA]</scope>
    <source>
        <strain evidence="9">2N</strain>
    </source>
</reference>
<reference evidence="8" key="2">
    <citation type="submission" date="2025-08" db="UniProtKB">
        <authorList>
            <consortium name="Ensembl"/>
        </authorList>
    </citation>
    <scope>IDENTIFICATION</scope>
    <source>
        <strain evidence="8">2N</strain>
    </source>
</reference>
<dbReference type="InParanoid" id="H0WAV6"/>
<feature type="signal peptide" evidence="7">
    <location>
        <begin position="1"/>
        <end position="26"/>
    </location>
</feature>
<evidence type="ECO:0000313" key="9">
    <source>
        <dbReference type="Proteomes" id="UP000005447"/>
    </source>
</evidence>
<keyword evidence="5 7" id="KW-0732">Signal</keyword>
<dbReference type="GO" id="GO:0034364">
    <property type="term" value="C:high-density lipoprotein particle"/>
    <property type="evidence" value="ECO:0007669"/>
    <property type="project" value="Ensembl"/>
</dbReference>
<dbReference type="GO" id="GO:0034447">
    <property type="term" value="P:very-low-density lipoprotein particle clearance"/>
    <property type="evidence" value="ECO:0007669"/>
    <property type="project" value="Ensembl"/>
</dbReference>
<comment type="similarity">
    <text evidence="2">Belongs to the apolipoprotein C1 family.</text>
</comment>
<keyword evidence="3" id="KW-0813">Transport</keyword>
<dbReference type="Pfam" id="PF04691">
    <property type="entry name" value="ApoC-I"/>
    <property type="match status" value="1"/>
</dbReference>
<dbReference type="GO" id="GO:0034369">
    <property type="term" value="P:plasma lipoprotein particle remodeling"/>
    <property type="evidence" value="ECO:0007669"/>
    <property type="project" value="Ensembl"/>
</dbReference>
<dbReference type="KEGG" id="cpoc:100718835"/>
<dbReference type="eggNOG" id="ENOG502SEU4">
    <property type="taxonomic scope" value="Eukaryota"/>
</dbReference>
<dbReference type="GO" id="GO:0004859">
    <property type="term" value="F:phospholipase inhibitor activity"/>
    <property type="evidence" value="ECO:0007669"/>
    <property type="project" value="Ensembl"/>
</dbReference>
<evidence type="ECO:0000256" key="5">
    <source>
        <dbReference type="ARBA" id="ARBA00022729"/>
    </source>
</evidence>
<dbReference type="OrthoDB" id="8941712at2759"/>
<name>H0WAV6_CAVPO</name>
<feature type="chain" id="PRO_5011579506" evidence="7">
    <location>
        <begin position="27"/>
        <end position="95"/>
    </location>
</feature>
<dbReference type="CTD" id="341"/>
<proteinExistence type="inferred from homology"/>
<dbReference type="GO" id="GO:0006641">
    <property type="term" value="P:triglyceride metabolic process"/>
    <property type="evidence" value="ECO:0007669"/>
    <property type="project" value="Ensembl"/>
</dbReference>
<organism evidence="8 9">
    <name type="scientific">Cavia porcellus</name>
    <name type="common">Guinea pig</name>
    <dbReference type="NCBI Taxonomy" id="10141"/>
    <lineage>
        <taxon>Eukaryota</taxon>
        <taxon>Metazoa</taxon>
        <taxon>Chordata</taxon>
        <taxon>Craniata</taxon>
        <taxon>Vertebrata</taxon>
        <taxon>Euteleostomi</taxon>
        <taxon>Mammalia</taxon>
        <taxon>Eutheria</taxon>
        <taxon>Euarchontoglires</taxon>
        <taxon>Glires</taxon>
        <taxon>Rodentia</taxon>
        <taxon>Hystricomorpha</taxon>
        <taxon>Caviidae</taxon>
        <taxon>Cavia</taxon>
    </lineage>
</organism>
<reference evidence="8" key="3">
    <citation type="submission" date="2025-09" db="UniProtKB">
        <authorList>
            <consortium name="Ensembl"/>
        </authorList>
    </citation>
    <scope>IDENTIFICATION</scope>
    <source>
        <strain evidence="8">2N</strain>
    </source>
</reference>
<dbReference type="GO" id="GO:0010916">
    <property type="term" value="P:negative regulation of very-low-density lipoprotein particle clearance"/>
    <property type="evidence" value="ECO:0007669"/>
    <property type="project" value="Ensembl"/>
</dbReference>
<dbReference type="GO" id="GO:0005783">
    <property type="term" value="C:endoplasmic reticulum"/>
    <property type="evidence" value="ECO:0007669"/>
    <property type="project" value="Ensembl"/>
</dbReference>
<dbReference type="GeneTree" id="ENSGT00390000011584"/>
<dbReference type="GO" id="GO:0032375">
    <property type="term" value="P:negative regulation of cholesterol transport"/>
    <property type="evidence" value="ECO:0007669"/>
    <property type="project" value="Ensembl"/>
</dbReference>
<dbReference type="GO" id="GO:0008203">
    <property type="term" value="P:cholesterol metabolic process"/>
    <property type="evidence" value="ECO:0007669"/>
    <property type="project" value="Ensembl"/>
</dbReference>
<evidence type="ECO:0000256" key="2">
    <source>
        <dbReference type="ARBA" id="ARBA00009204"/>
    </source>
</evidence>
<dbReference type="GeneID" id="100718835"/>
<dbReference type="Gene3D" id="4.10.260.30">
    <property type="entry name" value="Apolipoprotein C-I"/>
    <property type="match status" value="1"/>
</dbReference>
<dbReference type="PANTHER" id="PTHR16565">
    <property type="entry name" value="APOLIPOPROTEIN C-I"/>
    <property type="match status" value="1"/>
</dbReference>
<dbReference type="Ensembl" id="ENSCPOT00000020155.2">
    <property type="protein sequence ID" value="ENSCPOP00000020119.2"/>
    <property type="gene ID" value="ENSCPOG00000021989.2"/>
</dbReference>
<dbReference type="STRING" id="10141.ENSCPOP00000020119"/>
<dbReference type="InterPro" id="IPR043081">
    <property type="entry name" value="ApoC-1_sf"/>
</dbReference>
<dbReference type="RefSeq" id="XP_003464714.1">
    <property type="nucleotide sequence ID" value="XM_003464666.4"/>
</dbReference>
<dbReference type="VEuPathDB" id="HostDB:ENSCPOG00000021989"/>
<dbReference type="GO" id="GO:0033344">
    <property type="term" value="P:cholesterol efflux"/>
    <property type="evidence" value="ECO:0007669"/>
    <property type="project" value="Ensembl"/>
</dbReference>
<dbReference type="InterPro" id="IPR006781">
    <property type="entry name" value="ApoC-I"/>
</dbReference>
<dbReference type="GO" id="GO:0005504">
    <property type="term" value="F:fatty acid binding"/>
    <property type="evidence" value="ECO:0007669"/>
    <property type="project" value="Ensembl"/>
</dbReference>
<evidence type="ECO:0000256" key="6">
    <source>
        <dbReference type="ARBA" id="ARBA00023055"/>
    </source>
</evidence>
<evidence type="ECO:0000256" key="7">
    <source>
        <dbReference type="SAM" id="SignalP"/>
    </source>
</evidence>
<dbReference type="GO" id="GO:0034361">
    <property type="term" value="C:very-low-density lipoprotein particle"/>
    <property type="evidence" value="ECO:0007669"/>
    <property type="project" value="Ensembl"/>
</dbReference>
<dbReference type="GO" id="GO:0010897">
    <property type="term" value="P:negative regulation of triglyceride catabolic process"/>
    <property type="evidence" value="ECO:0007669"/>
    <property type="project" value="Ensembl"/>
</dbReference>
<dbReference type="GO" id="GO:0033700">
    <property type="term" value="P:phospholipid efflux"/>
    <property type="evidence" value="ECO:0007669"/>
    <property type="project" value="Ensembl"/>
</dbReference>
<protein>
    <submittedName>
        <fullName evidence="8">Apolipoprotein C1</fullName>
    </submittedName>
</protein>
<dbReference type="GO" id="GO:0042157">
    <property type="term" value="P:lipoprotein metabolic process"/>
    <property type="evidence" value="ECO:0007669"/>
    <property type="project" value="InterPro"/>
</dbReference>
<dbReference type="Proteomes" id="UP000005447">
    <property type="component" value="Unassembled WGS sequence"/>
</dbReference>
<sequence>MRLLLSLPVLVFVLFIALEGTAPAQAAPDLGSALESLPGKLKEFGSTVESKARAAIEHIKQSDFPTKTWKWLSKTVSKVREKFKATFSQAPEGGT</sequence>
<keyword evidence="9" id="KW-1185">Reference proteome</keyword>
<keyword evidence="4" id="KW-0964">Secreted</keyword>
<dbReference type="GO" id="GO:0045717">
    <property type="term" value="P:negative regulation of fatty acid biosynthetic process"/>
    <property type="evidence" value="ECO:0007669"/>
    <property type="project" value="Ensembl"/>
</dbReference>
<dbReference type="PANTHER" id="PTHR16565:SF2">
    <property type="entry name" value="APOLIPOPROTEIN C-I"/>
    <property type="match status" value="1"/>
</dbReference>
<dbReference type="FunCoup" id="H0WAV6">
    <property type="interactions" value="14"/>
</dbReference>
<evidence type="ECO:0000256" key="1">
    <source>
        <dbReference type="ARBA" id="ARBA00004613"/>
    </source>
</evidence>
<dbReference type="GO" id="GO:0070328">
    <property type="term" value="P:triglyceride homeostasis"/>
    <property type="evidence" value="ECO:0007669"/>
    <property type="project" value="Ensembl"/>
</dbReference>
<dbReference type="OMA" id="GTSTRNW"/>
<dbReference type="HOGENOM" id="CLU_160094_1_0_1"/>
<dbReference type="GO" id="GO:0010900">
    <property type="term" value="P:negative regulation of phosphatidylcholine catabolic process"/>
    <property type="evidence" value="ECO:0007669"/>
    <property type="project" value="Ensembl"/>
</dbReference>
<evidence type="ECO:0000256" key="3">
    <source>
        <dbReference type="ARBA" id="ARBA00022448"/>
    </source>
</evidence>
<evidence type="ECO:0000256" key="4">
    <source>
        <dbReference type="ARBA" id="ARBA00022525"/>
    </source>
</evidence>
<evidence type="ECO:0000313" key="8">
    <source>
        <dbReference type="Ensembl" id="ENSCPOP00000020119.2"/>
    </source>
</evidence>
<dbReference type="GO" id="GO:0034382">
    <property type="term" value="P:chylomicron remnant clearance"/>
    <property type="evidence" value="ECO:0007669"/>
    <property type="project" value="Ensembl"/>
</dbReference>
<accession>H0WAV6</accession>
<gene>
    <name evidence="8" type="primary">APOC1</name>
</gene>
<comment type="subcellular location">
    <subcellularLocation>
        <location evidence="1">Secreted</location>
    </subcellularLocation>
</comment>